<dbReference type="AlphaFoldDB" id="A0AAN7W6C3"/>
<keyword evidence="5" id="KW-0967">Endosome</keyword>
<proteinExistence type="inferred from homology"/>
<evidence type="ECO:0000256" key="5">
    <source>
        <dbReference type="ARBA" id="ARBA00022753"/>
    </source>
</evidence>
<dbReference type="GO" id="GO:0005774">
    <property type="term" value="C:vacuolar membrane"/>
    <property type="evidence" value="ECO:0007669"/>
    <property type="project" value="UniProtKB-SubCell"/>
</dbReference>
<dbReference type="CDD" id="cd07280">
    <property type="entry name" value="PX_YPT35"/>
    <property type="match status" value="1"/>
</dbReference>
<reference evidence="12" key="1">
    <citation type="submission" date="2023-07" db="EMBL/GenBank/DDBJ databases">
        <title>A draft genome of Kazachstania heterogenica Y-27499.</title>
        <authorList>
            <person name="Donic C."/>
            <person name="Kralova J.S."/>
            <person name="Fidel L."/>
            <person name="Ben-Dor S."/>
            <person name="Jung S."/>
        </authorList>
    </citation>
    <scope>NUCLEOTIDE SEQUENCE [LARGE SCALE GENOMIC DNA]</scope>
    <source>
        <strain evidence="12">Y27499</strain>
    </source>
</reference>
<name>A0AAN7W6C3_9SACH</name>
<dbReference type="InterPro" id="IPR036871">
    <property type="entry name" value="PX_dom_sf"/>
</dbReference>
<gene>
    <name evidence="11" type="ORF">RI543_000138</name>
</gene>
<comment type="caution">
    <text evidence="11">The sequence shown here is derived from an EMBL/GenBank/DDBJ whole genome shotgun (WGS) entry which is preliminary data.</text>
</comment>
<evidence type="ECO:0000313" key="11">
    <source>
        <dbReference type="EMBL" id="KAK5782209.1"/>
    </source>
</evidence>
<evidence type="ECO:0000256" key="8">
    <source>
        <dbReference type="ARBA" id="ARBA00033774"/>
    </source>
</evidence>
<protein>
    <recommendedName>
        <fullName evidence="8">Endosomal/vacuolar adapter protein YPT35</fullName>
    </recommendedName>
    <alternativeName>
        <fullName evidence="9">PX domain-containing protein YPT35</fullName>
    </alternativeName>
</protein>
<dbReference type="GO" id="GO:0010008">
    <property type="term" value="C:endosome membrane"/>
    <property type="evidence" value="ECO:0007669"/>
    <property type="project" value="UniProtKB-SubCell"/>
</dbReference>
<dbReference type="SUPFAM" id="SSF64268">
    <property type="entry name" value="PX domain"/>
    <property type="match status" value="1"/>
</dbReference>
<sequence>MSKKLNLLPPEPIQLLDDETIEDDIGLNNNKVLNPNKIVNYETYNCKINSNYVFSKVFVGNSTLVRGDRNGTEYIVWRITLILKPQRELSNKRDNIVIASPRFDIYKRYSEFEKFRNDLISHLNLLKKQDLPENVKRKLNDVIIPKLPPKVPWYNLWEYYEINLDPKWLLKRRKGLEFFLNSIFLNKVIVKLCRDIIKSFIQTI</sequence>
<evidence type="ECO:0000256" key="7">
    <source>
        <dbReference type="ARBA" id="ARBA00033728"/>
    </source>
</evidence>
<evidence type="ECO:0000256" key="2">
    <source>
        <dbReference type="ARBA" id="ARBA00004481"/>
    </source>
</evidence>
<organism evidence="11 12">
    <name type="scientific">Arxiozyma heterogenica</name>
    <dbReference type="NCBI Taxonomy" id="278026"/>
    <lineage>
        <taxon>Eukaryota</taxon>
        <taxon>Fungi</taxon>
        <taxon>Dikarya</taxon>
        <taxon>Ascomycota</taxon>
        <taxon>Saccharomycotina</taxon>
        <taxon>Saccharomycetes</taxon>
        <taxon>Saccharomycetales</taxon>
        <taxon>Saccharomycetaceae</taxon>
        <taxon>Arxiozyma</taxon>
    </lineage>
</organism>
<evidence type="ECO:0000256" key="6">
    <source>
        <dbReference type="ARBA" id="ARBA00023136"/>
    </source>
</evidence>
<comment type="similarity">
    <text evidence="3">Belongs to the YPT35 family.</text>
</comment>
<dbReference type="SMART" id="SM00312">
    <property type="entry name" value="PX"/>
    <property type="match status" value="1"/>
</dbReference>
<evidence type="ECO:0000313" key="12">
    <source>
        <dbReference type="Proteomes" id="UP001306508"/>
    </source>
</evidence>
<dbReference type="GO" id="GO:0032266">
    <property type="term" value="F:phosphatidylinositol-3-phosphate binding"/>
    <property type="evidence" value="ECO:0007669"/>
    <property type="project" value="InterPro"/>
</dbReference>
<dbReference type="Gene3D" id="3.30.1520.10">
    <property type="entry name" value="Phox-like domain"/>
    <property type="match status" value="1"/>
</dbReference>
<evidence type="ECO:0000256" key="4">
    <source>
        <dbReference type="ARBA" id="ARBA00022554"/>
    </source>
</evidence>
<evidence type="ECO:0000256" key="1">
    <source>
        <dbReference type="ARBA" id="ARBA00004148"/>
    </source>
</evidence>
<evidence type="ECO:0000256" key="3">
    <source>
        <dbReference type="ARBA" id="ARBA00007426"/>
    </source>
</evidence>
<comment type="subcellular location">
    <subcellularLocation>
        <location evidence="2">Endosome membrane</location>
        <topology evidence="2">Peripheral membrane protein</topology>
    </subcellularLocation>
    <subcellularLocation>
        <location evidence="1">Vacuole membrane</location>
        <topology evidence="1">Peripheral membrane protein</topology>
    </subcellularLocation>
</comment>
<evidence type="ECO:0000256" key="9">
    <source>
        <dbReference type="ARBA" id="ARBA00033785"/>
    </source>
</evidence>
<dbReference type="Pfam" id="PF00787">
    <property type="entry name" value="PX"/>
    <property type="match status" value="1"/>
</dbReference>
<dbReference type="PROSITE" id="PS50195">
    <property type="entry name" value="PX"/>
    <property type="match status" value="1"/>
</dbReference>
<feature type="domain" description="PX" evidence="10">
    <location>
        <begin position="55"/>
        <end position="204"/>
    </location>
</feature>
<keyword evidence="12" id="KW-1185">Reference proteome</keyword>
<comment type="function">
    <text evidence="7">Recruits the lipid transfer protein VPS13 to endosomal and vacuolar membranes.</text>
</comment>
<dbReference type="Proteomes" id="UP001306508">
    <property type="component" value="Unassembled WGS sequence"/>
</dbReference>
<keyword evidence="6" id="KW-0472">Membrane</keyword>
<dbReference type="EMBL" id="JAWIZZ010000006">
    <property type="protein sequence ID" value="KAK5782209.1"/>
    <property type="molecule type" value="Genomic_DNA"/>
</dbReference>
<keyword evidence="4" id="KW-0926">Vacuole</keyword>
<evidence type="ECO:0000259" key="10">
    <source>
        <dbReference type="PROSITE" id="PS50195"/>
    </source>
</evidence>
<accession>A0AAN7W6C3</accession>
<dbReference type="InterPro" id="IPR037917">
    <property type="entry name" value="Ypt35_PX"/>
</dbReference>
<dbReference type="InterPro" id="IPR001683">
    <property type="entry name" value="PX_dom"/>
</dbReference>